<dbReference type="EMBL" id="PJQM01000487">
    <property type="protein sequence ID" value="RCI05081.1"/>
    <property type="molecule type" value="Genomic_DNA"/>
</dbReference>
<evidence type="ECO:0000259" key="4">
    <source>
        <dbReference type="PROSITE" id="PS50002"/>
    </source>
</evidence>
<dbReference type="SMART" id="SM00721">
    <property type="entry name" value="BAR"/>
    <property type="match status" value="1"/>
</dbReference>
<dbReference type="PANTHER" id="PTHR22834:SF20">
    <property type="entry name" value="SH3 DOMAIN-CONTAINING PROTEIN"/>
    <property type="match status" value="1"/>
</dbReference>
<evidence type="ECO:0008006" key="8">
    <source>
        <dbReference type="Google" id="ProtNLM"/>
    </source>
</evidence>
<gene>
    <name evidence="6" type="ORF">CU098_001713</name>
</gene>
<dbReference type="PROSITE" id="PS51021">
    <property type="entry name" value="BAR"/>
    <property type="match status" value="1"/>
</dbReference>
<keyword evidence="1 3" id="KW-0728">SH3 domain</keyword>
<protein>
    <recommendedName>
        <fullName evidence="8">SH3 domain-containing protein</fullName>
    </recommendedName>
</protein>
<dbReference type="PROSITE" id="PS50002">
    <property type="entry name" value="SH3"/>
    <property type="match status" value="1"/>
</dbReference>
<feature type="domain" description="SH3" evidence="4">
    <location>
        <begin position="302"/>
        <end position="364"/>
    </location>
</feature>
<sequence length="364" mass="41952">HGINKRFTRQAQRLKQATGFATEPTHDILFEALHAKFEDQQESIRQLARDVQGWVRHVKILFENLHQLASSFEAIYNSWGGVRVKSMSSIDDFSKATYYLSSSLSRELDNDVRGFVYSRIDDFLKAFENPAQVIHKRSLKMIDYDRVRDMKLKGDIPDKALQESADTYIHINAQLVDELPKFFDLTAKYFDILISGLSHVQLKFYGLMRREWTKLVDQHLGIDAGSNYDEIVKKQVLQHEKLQASIQQIDILYPERYKPLTSISSLKYQGSFASSSSLTSVDASSQSYGVSSQIPSVKGNDPNSFECIVLYDYQPYEQEKLSVKRGDILTIHYDKGYSDDDWWYGTCNSRRLSGWVPTSYCQKL</sequence>
<dbReference type="Gene3D" id="2.30.30.40">
    <property type="entry name" value="SH3 Domains"/>
    <property type="match status" value="1"/>
</dbReference>
<dbReference type="InterPro" id="IPR036028">
    <property type="entry name" value="SH3-like_dom_sf"/>
</dbReference>
<dbReference type="OrthoDB" id="10256089at2759"/>
<comment type="caution">
    <text evidence="6">The sequence shown here is derived from an EMBL/GenBank/DDBJ whole genome shotgun (WGS) entry which is preliminary data.</text>
</comment>
<dbReference type="Proteomes" id="UP000253551">
    <property type="component" value="Unassembled WGS sequence"/>
</dbReference>
<dbReference type="STRING" id="4846.A0A367KSB5"/>
<dbReference type="Pfam" id="PF00018">
    <property type="entry name" value="SH3_1"/>
    <property type="match status" value="1"/>
</dbReference>
<keyword evidence="7" id="KW-1185">Reference proteome</keyword>
<dbReference type="InterPro" id="IPR051492">
    <property type="entry name" value="Dynamin-Rho_GEF"/>
</dbReference>
<evidence type="ECO:0000259" key="5">
    <source>
        <dbReference type="PROSITE" id="PS51021"/>
    </source>
</evidence>
<dbReference type="SUPFAM" id="SSF103657">
    <property type="entry name" value="BAR/IMD domain-like"/>
    <property type="match status" value="1"/>
</dbReference>
<dbReference type="SMART" id="SM00326">
    <property type="entry name" value="SH3"/>
    <property type="match status" value="1"/>
</dbReference>
<dbReference type="GO" id="GO:0031991">
    <property type="term" value="P:regulation of actomyosin contractile ring contraction"/>
    <property type="evidence" value="ECO:0007669"/>
    <property type="project" value="TreeGrafter"/>
</dbReference>
<dbReference type="InterPro" id="IPR004148">
    <property type="entry name" value="BAR_dom"/>
</dbReference>
<dbReference type="SUPFAM" id="SSF50044">
    <property type="entry name" value="SH3-domain"/>
    <property type="match status" value="1"/>
</dbReference>
<keyword evidence="2" id="KW-0344">Guanine-nucleotide releasing factor</keyword>
<evidence type="ECO:0000256" key="3">
    <source>
        <dbReference type="PROSITE-ProRule" id="PRU00192"/>
    </source>
</evidence>
<evidence type="ECO:0000313" key="7">
    <source>
        <dbReference type="Proteomes" id="UP000253551"/>
    </source>
</evidence>
<dbReference type="CDD" id="cd00174">
    <property type="entry name" value="SH3"/>
    <property type="match status" value="1"/>
</dbReference>
<dbReference type="Gene3D" id="1.20.1270.60">
    <property type="entry name" value="Arfaptin homology (AH) domain/BAR domain"/>
    <property type="match status" value="1"/>
</dbReference>
<organism evidence="6 7">
    <name type="scientific">Rhizopus stolonifer</name>
    <name type="common">Rhizopus nigricans</name>
    <dbReference type="NCBI Taxonomy" id="4846"/>
    <lineage>
        <taxon>Eukaryota</taxon>
        <taxon>Fungi</taxon>
        <taxon>Fungi incertae sedis</taxon>
        <taxon>Mucoromycota</taxon>
        <taxon>Mucoromycotina</taxon>
        <taxon>Mucoromycetes</taxon>
        <taxon>Mucorales</taxon>
        <taxon>Mucorineae</taxon>
        <taxon>Rhizopodaceae</taxon>
        <taxon>Rhizopus</taxon>
    </lineage>
</organism>
<dbReference type="InterPro" id="IPR027267">
    <property type="entry name" value="AH/BAR_dom_sf"/>
</dbReference>
<proteinExistence type="predicted"/>
<dbReference type="InterPro" id="IPR001452">
    <property type="entry name" value="SH3_domain"/>
</dbReference>
<evidence type="ECO:0000256" key="1">
    <source>
        <dbReference type="ARBA" id="ARBA00022443"/>
    </source>
</evidence>
<dbReference type="GO" id="GO:0005737">
    <property type="term" value="C:cytoplasm"/>
    <property type="evidence" value="ECO:0007669"/>
    <property type="project" value="InterPro"/>
</dbReference>
<accession>A0A367KSB5</accession>
<dbReference type="GO" id="GO:0032955">
    <property type="term" value="P:regulation of division septum assembly"/>
    <property type="evidence" value="ECO:0007669"/>
    <property type="project" value="TreeGrafter"/>
</dbReference>
<feature type="domain" description="BAR" evidence="5">
    <location>
        <begin position="15"/>
        <end position="225"/>
    </location>
</feature>
<dbReference type="Pfam" id="PF03114">
    <property type="entry name" value="BAR"/>
    <property type="match status" value="1"/>
</dbReference>
<dbReference type="GO" id="GO:0005085">
    <property type="term" value="F:guanyl-nucleotide exchange factor activity"/>
    <property type="evidence" value="ECO:0007669"/>
    <property type="project" value="UniProtKB-KW"/>
</dbReference>
<evidence type="ECO:0000256" key="2">
    <source>
        <dbReference type="ARBA" id="ARBA00022658"/>
    </source>
</evidence>
<reference evidence="6 7" key="1">
    <citation type="journal article" date="2018" name="G3 (Bethesda)">
        <title>Phylogenetic and Phylogenomic Definition of Rhizopus Species.</title>
        <authorList>
            <person name="Gryganskyi A.P."/>
            <person name="Golan J."/>
            <person name="Dolatabadi S."/>
            <person name="Mondo S."/>
            <person name="Robb S."/>
            <person name="Idnurm A."/>
            <person name="Muszewska A."/>
            <person name="Steczkiewicz K."/>
            <person name="Masonjones S."/>
            <person name="Liao H.L."/>
            <person name="Gajdeczka M.T."/>
            <person name="Anike F."/>
            <person name="Vuek A."/>
            <person name="Anishchenko I.M."/>
            <person name="Voigt K."/>
            <person name="de Hoog G.S."/>
            <person name="Smith M.E."/>
            <person name="Heitman J."/>
            <person name="Vilgalys R."/>
            <person name="Stajich J.E."/>
        </authorList>
    </citation>
    <scope>NUCLEOTIDE SEQUENCE [LARGE SCALE GENOMIC DNA]</scope>
    <source>
        <strain evidence="6 7">LSU 92-RS-03</strain>
    </source>
</reference>
<dbReference type="PANTHER" id="PTHR22834">
    <property type="entry name" value="NUCLEAR FUSION PROTEIN FUS2"/>
    <property type="match status" value="1"/>
</dbReference>
<feature type="non-terminal residue" evidence="6">
    <location>
        <position position="1"/>
    </location>
</feature>
<dbReference type="PRINTS" id="PR00452">
    <property type="entry name" value="SH3DOMAIN"/>
</dbReference>
<evidence type="ECO:0000313" key="6">
    <source>
        <dbReference type="EMBL" id="RCI05081.1"/>
    </source>
</evidence>
<name>A0A367KSB5_RHIST</name>
<dbReference type="AlphaFoldDB" id="A0A367KSB5"/>